<keyword evidence="5 8" id="KW-1133">Transmembrane helix</keyword>
<proteinExistence type="inferred from homology"/>
<feature type="transmembrane region" description="Helical" evidence="8">
    <location>
        <begin position="346"/>
        <end position="364"/>
    </location>
</feature>
<dbReference type="InterPro" id="IPR050291">
    <property type="entry name" value="CDF_Transporter"/>
</dbReference>
<dbReference type="EMBL" id="KV906820">
    <property type="protein sequence ID" value="OON14197.1"/>
    <property type="molecule type" value="Genomic_DNA"/>
</dbReference>
<dbReference type="PANTHER" id="PTHR43840:SF13">
    <property type="entry name" value="CATION EFFLUX PROTEIN CYTOPLASMIC DOMAIN-CONTAINING PROTEIN"/>
    <property type="match status" value="1"/>
</dbReference>
<comment type="similarity">
    <text evidence="2">Belongs to the cation diffusion facilitator (CDF) transporter (TC 2.A.4) family. SLC30A subfamily.</text>
</comment>
<dbReference type="GO" id="GO:0016020">
    <property type="term" value="C:membrane"/>
    <property type="evidence" value="ECO:0007669"/>
    <property type="project" value="InterPro"/>
</dbReference>
<dbReference type="FunFam" id="3.30.70.1350:FF:000001">
    <property type="entry name" value="Metal tolerance protein 11"/>
    <property type="match status" value="1"/>
</dbReference>
<gene>
    <name evidence="11" type="ORF">X801_10017</name>
</gene>
<feature type="transmembrane region" description="Helical" evidence="8">
    <location>
        <begin position="283"/>
        <end position="302"/>
    </location>
</feature>
<evidence type="ECO:0000256" key="5">
    <source>
        <dbReference type="ARBA" id="ARBA00022989"/>
    </source>
</evidence>
<dbReference type="PANTHER" id="PTHR43840">
    <property type="entry name" value="MITOCHONDRIAL METAL TRANSPORTER 1-RELATED"/>
    <property type="match status" value="1"/>
</dbReference>
<dbReference type="SUPFAM" id="SSF161111">
    <property type="entry name" value="Cation efflux protein transmembrane domain-like"/>
    <property type="match status" value="1"/>
</dbReference>
<dbReference type="InterPro" id="IPR036837">
    <property type="entry name" value="Cation_efflux_CTD_sf"/>
</dbReference>
<feature type="transmembrane region" description="Helical" evidence="8">
    <location>
        <begin position="173"/>
        <end position="195"/>
    </location>
</feature>
<dbReference type="NCBIfam" id="TIGR01297">
    <property type="entry name" value="CDF"/>
    <property type="match status" value="1"/>
</dbReference>
<dbReference type="Pfam" id="PF16916">
    <property type="entry name" value="ZT_dimer"/>
    <property type="match status" value="1"/>
</dbReference>
<dbReference type="InterPro" id="IPR002524">
    <property type="entry name" value="Cation_efflux"/>
</dbReference>
<dbReference type="Pfam" id="PF01545">
    <property type="entry name" value="Cation_efflux"/>
    <property type="match status" value="1"/>
</dbReference>
<evidence type="ECO:0000256" key="8">
    <source>
        <dbReference type="SAM" id="Phobius"/>
    </source>
</evidence>
<keyword evidence="6" id="KW-0406">Ion transport</keyword>
<evidence type="ECO:0000259" key="9">
    <source>
        <dbReference type="Pfam" id="PF01545"/>
    </source>
</evidence>
<reference evidence="11 12" key="1">
    <citation type="submission" date="2015-03" db="EMBL/GenBank/DDBJ databases">
        <title>Draft genome of the nematode, Opisthorchis viverrini.</title>
        <authorList>
            <person name="Mitreva M."/>
        </authorList>
    </citation>
    <scope>NUCLEOTIDE SEQUENCE [LARGE SCALE GENOMIC DNA]</scope>
    <source>
        <strain evidence="11">Khon Kaen</strain>
    </source>
</reference>
<evidence type="ECO:0000256" key="1">
    <source>
        <dbReference type="ARBA" id="ARBA00004127"/>
    </source>
</evidence>
<dbReference type="Proteomes" id="UP000243686">
    <property type="component" value="Unassembled WGS sequence"/>
</dbReference>
<dbReference type="FunFam" id="1.20.1510.10:FF:000005">
    <property type="entry name" value="Putative Cation diffusion facilitator 1"/>
    <property type="match status" value="1"/>
</dbReference>
<feature type="domain" description="Cation efflux protein transmembrane" evidence="9">
    <location>
        <begin position="176"/>
        <end position="374"/>
    </location>
</feature>
<dbReference type="InterPro" id="IPR027469">
    <property type="entry name" value="Cation_efflux_TMD_sf"/>
</dbReference>
<evidence type="ECO:0000256" key="6">
    <source>
        <dbReference type="ARBA" id="ARBA00023065"/>
    </source>
</evidence>
<keyword evidence="4 8" id="KW-0812">Transmembrane</keyword>
<protein>
    <submittedName>
        <fullName evidence="11">Cation diffusion facilitator family transporter</fullName>
    </submittedName>
</protein>
<dbReference type="SUPFAM" id="SSF160240">
    <property type="entry name" value="Cation efflux protein cytoplasmic domain-like"/>
    <property type="match status" value="1"/>
</dbReference>
<feature type="domain" description="Cation efflux protein cytoplasmic" evidence="10">
    <location>
        <begin position="386"/>
        <end position="455"/>
    </location>
</feature>
<accession>A0A1S8WIE2</accession>
<dbReference type="Gene3D" id="1.20.1510.10">
    <property type="entry name" value="Cation efflux protein transmembrane domain"/>
    <property type="match status" value="1"/>
</dbReference>
<dbReference type="Gene3D" id="3.30.70.1350">
    <property type="entry name" value="Cation efflux protein, cytoplasmic domain"/>
    <property type="match status" value="1"/>
</dbReference>
<evidence type="ECO:0000313" key="12">
    <source>
        <dbReference type="Proteomes" id="UP000243686"/>
    </source>
</evidence>
<feature type="transmembrane region" description="Helical" evidence="8">
    <location>
        <begin position="242"/>
        <end position="261"/>
    </location>
</feature>
<keyword evidence="7 8" id="KW-0472">Membrane</keyword>
<evidence type="ECO:0000259" key="10">
    <source>
        <dbReference type="Pfam" id="PF16916"/>
    </source>
</evidence>
<feature type="transmembrane region" description="Helical" evidence="8">
    <location>
        <begin position="201"/>
        <end position="221"/>
    </location>
</feature>
<dbReference type="GO" id="GO:0008324">
    <property type="term" value="F:monoatomic cation transmembrane transporter activity"/>
    <property type="evidence" value="ECO:0007669"/>
    <property type="project" value="InterPro"/>
</dbReference>
<sequence length="470" mass="53305">PLTAGSIQRSAGEQPAFDLNDYPQLFRYRQYLEHTLPNGDYCPVRQMTVVENSENGTEITKRLHLPTVSAEADVSLIENGQLIPISSYHSHPTDESWRTHPIEAFLSQLSDRSHERKEISKAVRAFYKKQDAHIHELEKLTGLENIEDESTTEEPIPNNPDKVHFRGQVSNMVIMRVVFFSNLTLLIGKAVASSISGSLSIISSLLDSCVDLASGGIMWYTSRQMRKRRPYSYPQGRTRFEPIAVIILAVFMATISLQLMIESIEAIVRMSKNERGPPNVDNLTLAIMASVILTKIGLWVVCVKFERSAAVRALTVDQRNDVFSNMVSLLFSGIAGRLQRFRDLKYLDPVGAILIGFYILYSWYQIGAEQTRNLAGHTADPRFIQKIAFVSLNHHAAIERLDTIRAFHFGSHFLVEVDIVLPMGMRLKEAHDIGETLQKKLERVEHVERAFVHLDYEFSHHPESEHKIAN</sequence>
<evidence type="ECO:0000313" key="11">
    <source>
        <dbReference type="EMBL" id="OON14197.1"/>
    </source>
</evidence>
<organism evidence="11 12">
    <name type="scientific">Opisthorchis viverrini</name>
    <name type="common">Southeast Asian liver fluke</name>
    <dbReference type="NCBI Taxonomy" id="6198"/>
    <lineage>
        <taxon>Eukaryota</taxon>
        <taxon>Metazoa</taxon>
        <taxon>Spiralia</taxon>
        <taxon>Lophotrochozoa</taxon>
        <taxon>Platyhelminthes</taxon>
        <taxon>Trematoda</taxon>
        <taxon>Digenea</taxon>
        <taxon>Opisthorchiida</taxon>
        <taxon>Opisthorchiata</taxon>
        <taxon>Opisthorchiidae</taxon>
        <taxon>Opisthorchis</taxon>
    </lineage>
</organism>
<keyword evidence="12" id="KW-1185">Reference proteome</keyword>
<dbReference type="AlphaFoldDB" id="A0A1S8WIE2"/>
<feature type="non-terminal residue" evidence="11">
    <location>
        <position position="470"/>
    </location>
</feature>
<name>A0A1S8WIE2_OPIVI</name>
<evidence type="ECO:0000256" key="7">
    <source>
        <dbReference type="ARBA" id="ARBA00023136"/>
    </source>
</evidence>
<evidence type="ECO:0000256" key="3">
    <source>
        <dbReference type="ARBA" id="ARBA00022448"/>
    </source>
</evidence>
<keyword evidence="3" id="KW-0813">Transport</keyword>
<evidence type="ECO:0000256" key="2">
    <source>
        <dbReference type="ARBA" id="ARBA00008873"/>
    </source>
</evidence>
<dbReference type="GO" id="GO:0012505">
    <property type="term" value="C:endomembrane system"/>
    <property type="evidence" value="ECO:0007669"/>
    <property type="project" value="UniProtKB-SubCell"/>
</dbReference>
<evidence type="ECO:0000256" key="4">
    <source>
        <dbReference type="ARBA" id="ARBA00022692"/>
    </source>
</evidence>
<comment type="subcellular location">
    <subcellularLocation>
        <location evidence="1">Endomembrane system</location>
        <topology evidence="1">Multi-pass membrane protein</topology>
    </subcellularLocation>
</comment>
<feature type="non-terminal residue" evidence="11">
    <location>
        <position position="1"/>
    </location>
</feature>
<dbReference type="InterPro" id="IPR027470">
    <property type="entry name" value="Cation_efflux_CTD"/>
</dbReference>
<dbReference type="InterPro" id="IPR058533">
    <property type="entry name" value="Cation_efflux_TM"/>
</dbReference>